<feature type="region of interest" description="Disordered" evidence="1">
    <location>
        <begin position="165"/>
        <end position="196"/>
    </location>
</feature>
<sequence>ARVHTTTMVSIRHWPYKHFFFSLVSAALHLGAGGRVFSPRMDYDEWTPLGRGDPLKNDPTYDYVPPVLDRVNYWLEPKARTPDPPLTTPEDQVLLLGVAAPKKSPGKVEVRKPSQADSRHDNYDPLMHFINERKQVVSRVRPQYIPLQGGYLSYRAPPRSPYTMLIPPPPPPTPTTTTVETTPATTTTTTTSTEGTTFATPEATASTITHIHKVLAPMIDINPSGQQSLSSSLLQVLLQNEMATSLQPQQPQQPTTPSTTPHPSLTTDPLFSHYKQPAEPLRGPMYLIIQGHSKVKTYGVSKLDKLSGLPIEDDNEVEDRRRRSRQVELEDLLPVEETLEAVVKDYVDNDSEGSGLKQLLAAVTSS</sequence>
<dbReference type="AlphaFoldDB" id="A0A1B6GKX4"/>
<name>A0A1B6GKX4_9HEMI</name>
<evidence type="ECO:0000313" key="2">
    <source>
        <dbReference type="EMBL" id="JAS63068.1"/>
    </source>
</evidence>
<feature type="compositionally biased region" description="Low complexity" evidence="1">
    <location>
        <begin position="244"/>
        <end position="270"/>
    </location>
</feature>
<proteinExistence type="predicted"/>
<feature type="compositionally biased region" description="Low complexity" evidence="1">
    <location>
        <begin position="175"/>
        <end position="196"/>
    </location>
</feature>
<protein>
    <submittedName>
        <fullName evidence="2">Uncharacterized protein</fullName>
    </submittedName>
</protein>
<dbReference type="EMBL" id="GECZ01006701">
    <property type="protein sequence ID" value="JAS63068.1"/>
    <property type="molecule type" value="Transcribed_RNA"/>
</dbReference>
<evidence type="ECO:0000256" key="1">
    <source>
        <dbReference type="SAM" id="MobiDB-lite"/>
    </source>
</evidence>
<accession>A0A1B6GKX4</accession>
<organism evidence="2">
    <name type="scientific">Cuerna arida</name>
    <dbReference type="NCBI Taxonomy" id="1464854"/>
    <lineage>
        <taxon>Eukaryota</taxon>
        <taxon>Metazoa</taxon>
        <taxon>Ecdysozoa</taxon>
        <taxon>Arthropoda</taxon>
        <taxon>Hexapoda</taxon>
        <taxon>Insecta</taxon>
        <taxon>Pterygota</taxon>
        <taxon>Neoptera</taxon>
        <taxon>Paraneoptera</taxon>
        <taxon>Hemiptera</taxon>
        <taxon>Auchenorrhyncha</taxon>
        <taxon>Membracoidea</taxon>
        <taxon>Cicadellidae</taxon>
        <taxon>Cicadellinae</taxon>
        <taxon>Proconiini</taxon>
        <taxon>Cuerna</taxon>
    </lineage>
</organism>
<feature type="region of interest" description="Disordered" evidence="1">
    <location>
        <begin position="244"/>
        <end position="277"/>
    </location>
</feature>
<gene>
    <name evidence="2" type="ORF">g.16101</name>
</gene>
<reference evidence="2" key="1">
    <citation type="submission" date="2015-11" db="EMBL/GenBank/DDBJ databases">
        <title>De novo transcriptome assembly of four potential Pierce s Disease insect vectors from Arizona vineyards.</title>
        <authorList>
            <person name="Tassone E.E."/>
        </authorList>
    </citation>
    <scope>NUCLEOTIDE SEQUENCE</scope>
</reference>
<feature type="non-terminal residue" evidence="2">
    <location>
        <position position="1"/>
    </location>
</feature>